<reference evidence="5 6" key="1">
    <citation type="submission" date="2020-12" db="EMBL/GenBank/DDBJ databases">
        <title>Bacterial novel species Adhaeribacter sp. BT258 isolated from soil.</title>
        <authorList>
            <person name="Jung H.-Y."/>
        </authorList>
    </citation>
    <scope>NUCLEOTIDE SEQUENCE [LARGE SCALE GENOMIC DNA]</scope>
    <source>
        <strain evidence="5 6">BT258</strain>
    </source>
</reference>
<dbReference type="InterPro" id="IPR013328">
    <property type="entry name" value="6PGD_dom2"/>
</dbReference>
<comment type="similarity">
    <text evidence="1">Belongs to the 3-hydroxyacyl-CoA dehydrogenase family.</text>
</comment>
<dbReference type="GO" id="GO:0008691">
    <property type="term" value="F:3-hydroxybutyryl-CoA dehydrogenase activity"/>
    <property type="evidence" value="ECO:0007669"/>
    <property type="project" value="UniProtKB-EC"/>
</dbReference>
<dbReference type="SUPFAM" id="SSF48179">
    <property type="entry name" value="6-phosphogluconate dehydrogenase C-terminal domain-like"/>
    <property type="match status" value="1"/>
</dbReference>
<comment type="caution">
    <text evidence="5">The sequence shown here is derived from an EMBL/GenBank/DDBJ whole genome shotgun (WGS) entry which is preliminary data.</text>
</comment>
<dbReference type="Gene3D" id="3.40.50.720">
    <property type="entry name" value="NAD(P)-binding Rossmann-like Domain"/>
    <property type="match status" value="1"/>
</dbReference>
<dbReference type="NCBIfam" id="NF004474">
    <property type="entry name" value="PRK05808.1"/>
    <property type="match status" value="1"/>
</dbReference>
<dbReference type="InterPro" id="IPR006176">
    <property type="entry name" value="3-OHacyl-CoA_DH_NAD-bd"/>
</dbReference>
<dbReference type="InterPro" id="IPR022694">
    <property type="entry name" value="3-OHacyl-CoA_DH"/>
</dbReference>
<dbReference type="PANTHER" id="PTHR48075:SF5">
    <property type="entry name" value="3-HYDROXYBUTYRYL-COA DEHYDROGENASE"/>
    <property type="match status" value="1"/>
</dbReference>
<evidence type="ECO:0000259" key="3">
    <source>
        <dbReference type="Pfam" id="PF00725"/>
    </source>
</evidence>
<dbReference type="PROSITE" id="PS00067">
    <property type="entry name" value="3HCDH"/>
    <property type="match status" value="1"/>
</dbReference>
<evidence type="ECO:0000313" key="6">
    <source>
        <dbReference type="Proteomes" id="UP000644147"/>
    </source>
</evidence>
<evidence type="ECO:0000256" key="2">
    <source>
        <dbReference type="ARBA" id="ARBA00023002"/>
    </source>
</evidence>
<evidence type="ECO:0000259" key="4">
    <source>
        <dbReference type="Pfam" id="PF02737"/>
    </source>
</evidence>
<feature type="domain" description="3-hydroxyacyl-CoA dehydrogenase C-terminal" evidence="3">
    <location>
        <begin position="185"/>
        <end position="281"/>
    </location>
</feature>
<dbReference type="PANTHER" id="PTHR48075">
    <property type="entry name" value="3-HYDROXYACYL-COA DEHYDROGENASE FAMILY PROTEIN"/>
    <property type="match status" value="1"/>
</dbReference>
<evidence type="ECO:0000256" key="1">
    <source>
        <dbReference type="ARBA" id="ARBA00009463"/>
    </source>
</evidence>
<dbReference type="SUPFAM" id="SSF51735">
    <property type="entry name" value="NAD(P)-binding Rossmann-fold domains"/>
    <property type="match status" value="1"/>
</dbReference>
<dbReference type="Pfam" id="PF02737">
    <property type="entry name" value="3HCDH_N"/>
    <property type="match status" value="1"/>
</dbReference>
<gene>
    <name evidence="5" type="ORF">I5M27_07465</name>
</gene>
<dbReference type="RefSeq" id="WP_200505577.1">
    <property type="nucleotide sequence ID" value="NZ_JAEHFX010000003.1"/>
</dbReference>
<protein>
    <submittedName>
        <fullName evidence="5">3-hydroxybutyryl-CoA dehydrogenase</fullName>
        <ecNumber evidence="5">1.1.1.157</ecNumber>
    </submittedName>
</protein>
<dbReference type="EC" id="1.1.1.157" evidence="5"/>
<keyword evidence="6" id="KW-1185">Reference proteome</keyword>
<dbReference type="Gene3D" id="1.10.1040.10">
    <property type="entry name" value="N-(1-d-carboxylethyl)-l-norvaline Dehydrogenase, domain 2"/>
    <property type="match status" value="1"/>
</dbReference>
<dbReference type="EMBL" id="JAEHFX010000003">
    <property type="protein sequence ID" value="MBK0402820.1"/>
    <property type="molecule type" value="Genomic_DNA"/>
</dbReference>
<accession>A0ABS1C074</accession>
<dbReference type="PIRSF" id="PIRSF000105">
    <property type="entry name" value="HCDH"/>
    <property type="match status" value="1"/>
</dbReference>
<dbReference type="InterPro" id="IPR036291">
    <property type="entry name" value="NAD(P)-bd_dom_sf"/>
</dbReference>
<organism evidence="5 6">
    <name type="scientific">Adhaeribacter terrigena</name>
    <dbReference type="NCBI Taxonomy" id="2793070"/>
    <lineage>
        <taxon>Bacteria</taxon>
        <taxon>Pseudomonadati</taxon>
        <taxon>Bacteroidota</taxon>
        <taxon>Cytophagia</taxon>
        <taxon>Cytophagales</taxon>
        <taxon>Hymenobacteraceae</taxon>
        <taxon>Adhaeribacter</taxon>
    </lineage>
</organism>
<dbReference type="Proteomes" id="UP000644147">
    <property type="component" value="Unassembled WGS sequence"/>
</dbReference>
<feature type="domain" description="3-hydroxyacyl-CoA dehydrogenase NAD binding" evidence="4">
    <location>
        <begin position="3"/>
        <end position="182"/>
    </location>
</feature>
<dbReference type="InterPro" id="IPR006108">
    <property type="entry name" value="3HC_DH_C"/>
</dbReference>
<dbReference type="InterPro" id="IPR008927">
    <property type="entry name" value="6-PGluconate_DH-like_C_sf"/>
</dbReference>
<name>A0ABS1C074_9BACT</name>
<dbReference type="InterPro" id="IPR006180">
    <property type="entry name" value="3-OHacyl-CoA_DH_CS"/>
</dbReference>
<sequence length="305" mass="32941">MKQVAVIGSGTMGNGIAHVFAQNNYQVSLIDISQAALDKALATISKNLDRIVAKGNLTEEQKGATLKNISTFTSVAEGVKNADLIVEAATENVDLKLNIFRELDLHAKPEAILASNTSSISITKIASVTNRPEKVIGMHFMNPVPVMKLVEIIRGYSTSDETTRLVMETSLALGKTPTEVNDYPGFIANRILMPMINEAIYSLYEGVAGVEEIDTVMKLGMAHPMGPLQLADFIGLDVCLSILNVLHDGFGNPKYAPCPLLVNMVQAGHKGVKSGQGFYSWNHGTKDLIVADRFKKRNNEAAIAS</sequence>
<dbReference type="Pfam" id="PF00725">
    <property type="entry name" value="3HCDH"/>
    <property type="match status" value="1"/>
</dbReference>
<proteinExistence type="inferred from homology"/>
<evidence type="ECO:0000313" key="5">
    <source>
        <dbReference type="EMBL" id="MBK0402820.1"/>
    </source>
</evidence>
<keyword evidence="2 5" id="KW-0560">Oxidoreductase</keyword>